<feature type="signal peptide" evidence="2">
    <location>
        <begin position="1"/>
        <end position="21"/>
    </location>
</feature>
<sequence length="87" mass="9172">MNNVLLFLVVPCLLGFLFVQSQNIGYGGGYGGGGGYGDAYNRALAGQYLQSQRTGFLGLTTGELIGAFLTLYALYYLTNGTAKMAGK</sequence>
<comment type="caution">
    <text evidence="3">The sequence shown here is derived from an EMBL/GenBank/DDBJ whole genome shotgun (WGS) entry which is preliminary data.</text>
</comment>
<feature type="chain" id="PRO_5012758411" evidence="2">
    <location>
        <begin position="22"/>
        <end position="87"/>
    </location>
</feature>
<accession>A0A210PQ04</accession>
<protein>
    <submittedName>
        <fullName evidence="3">Uncharacterized protein</fullName>
    </submittedName>
</protein>
<evidence type="ECO:0000256" key="2">
    <source>
        <dbReference type="SAM" id="SignalP"/>
    </source>
</evidence>
<evidence type="ECO:0000256" key="1">
    <source>
        <dbReference type="SAM" id="Phobius"/>
    </source>
</evidence>
<proteinExistence type="predicted"/>
<keyword evidence="2" id="KW-0732">Signal</keyword>
<gene>
    <name evidence="3" type="ORF">KP79_PYT23346</name>
</gene>
<keyword evidence="4" id="KW-1185">Reference proteome</keyword>
<organism evidence="3 4">
    <name type="scientific">Mizuhopecten yessoensis</name>
    <name type="common">Japanese scallop</name>
    <name type="synonym">Patinopecten yessoensis</name>
    <dbReference type="NCBI Taxonomy" id="6573"/>
    <lineage>
        <taxon>Eukaryota</taxon>
        <taxon>Metazoa</taxon>
        <taxon>Spiralia</taxon>
        <taxon>Lophotrochozoa</taxon>
        <taxon>Mollusca</taxon>
        <taxon>Bivalvia</taxon>
        <taxon>Autobranchia</taxon>
        <taxon>Pteriomorphia</taxon>
        <taxon>Pectinida</taxon>
        <taxon>Pectinoidea</taxon>
        <taxon>Pectinidae</taxon>
        <taxon>Mizuhopecten</taxon>
    </lineage>
</organism>
<feature type="transmembrane region" description="Helical" evidence="1">
    <location>
        <begin position="56"/>
        <end position="77"/>
    </location>
</feature>
<keyword evidence="1" id="KW-1133">Transmembrane helix</keyword>
<evidence type="ECO:0000313" key="3">
    <source>
        <dbReference type="EMBL" id="OWF38552.1"/>
    </source>
</evidence>
<keyword evidence="1" id="KW-0472">Membrane</keyword>
<dbReference type="Proteomes" id="UP000242188">
    <property type="component" value="Unassembled WGS sequence"/>
</dbReference>
<evidence type="ECO:0000313" key="4">
    <source>
        <dbReference type="Proteomes" id="UP000242188"/>
    </source>
</evidence>
<dbReference type="AlphaFoldDB" id="A0A210PQ04"/>
<reference evidence="3 4" key="1">
    <citation type="journal article" date="2017" name="Nat. Ecol. Evol.">
        <title>Scallop genome provides insights into evolution of bilaterian karyotype and development.</title>
        <authorList>
            <person name="Wang S."/>
            <person name="Zhang J."/>
            <person name="Jiao W."/>
            <person name="Li J."/>
            <person name="Xun X."/>
            <person name="Sun Y."/>
            <person name="Guo X."/>
            <person name="Huan P."/>
            <person name="Dong B."/>
            <person name="Zhang L."/>
            <person name="Hu X."/>
            <person name="Sun X."/>
            <person name="Wang J."/>
            <person name="Zhao C."/>
            <person name="Wang Y."/>
            <person name="Wang D."/>
            <person name="Huang X."/>
            <person name="Wang R."/>
            <person name="Lv J."/>
            <person name="Li Y."/>
            <person name="Zhang Z."/>
            <person name="Liu B."/>
            <person name="Lu W."/>
            <person name="Hui Y."/>
            <person name="Liang J."/>
            <person name="Zhou Z."/>
            <person name="Hou R."/>
            <person name="Li X."/>
            <person name="Liu Y."/>
            <person name="Li H."/>
            <person name="Ning X."/>
            <person name="Lin Y."/>
            <person name="Zhao L."/>
            <person name="Xing Q."/>
            <person name="Dou J."/>
            <person name="Li Y."/>
            <person name="Mao J."/>
            <person name="Guo H."/>
            <person name="Dou H."/>
            <person name="Li T."/>
            <person name="Mu C."/>
            <person name="Jiang W."/>
            <person name="Fu Q."/>
            <person name="Fu X."/>
            <person name="Miao Y."/>
            <person name="Liu J."/>
            <person name="Yu Q."/>
            <person name="Li R."/>
            <person name="Liao H."/>
            <person name="Li X."/>
            <person name="Kong Y."/>
            <person name="Jiang Z."/>
            <person name="Chourrout D."/>
            <person name="Li R."/>
            <person name="Bao Z."/>
        </authorList>
    </citation>
    <scope>NUCLEOTIDE SEQUENCE [LARGE SCALE GENOMIC DNA]</scope>
    <source>
        <strain evidence="3 4">PY_sf001</strain>
    </source>
</reference>
<dbReference type="EMBL" id="NEDP02005563">
    <property type="protein sequence ID" value="OWF38552.1"/>
    <property type="molecule type" value="Genomic_DNA"/>
</dbReference>
<name>A0A210PQ04_MIZYE</name>
<keyword evidence="1" id="KW-0812">Transmembrane</keyword>